<dbReference type="PRINTS" id="PR00332">
    <property type="entry name" value="HISTRIAD"/>
</dbReference>
<evidence type="ECO:0000256" key="2">
    <source>
        <dbReference type="PIRSR" id="PIRSR601310-3"/>
    </source>
</evidence>
<sequence length="141" mass="16229">MTDCIFCKIINKEIPSYPVYEDEEVYAFLDMTQTTKGHTLLVPKKHVTDIFEYDAQLAETVFSRVPKIAKAMEKAFPEMAGLNVVNNNREVAYQSVFHSHVHLLPRYSKQDDFKMTFADNSAMYPPEEMTKIADAINEQVN</sequence>
<evidence type="ECO:0000256" key="3">
    <source>
        <dbReference type="PROSITE-ProRule" id="PRU00464"/>
    </source>
</evidence>
<evidence type="ECO:0000259" key="4">
    <source>
        <dbReference type="PROSITE" id="PS51084"/>
    </source>
</evidence>
<dbReference type="InterPro" id="IPR036265">
    <property type="entry name" value="HIT-like_sf"/>
</dbReference>
<feature type="domain" description="HIT" evidence="4">
    <location>
        <begin position="5"/>
        <end position="115"/>
    </location>
</feature>
<dbReference type="PANTHER" id="PTHR46648">
    <property type="entry name" value="HIT FAMILY PROTEIN 1"/>
    <property type="match status" value="1"/>
</dbReference>
<evidence type="ECO:0000256" key="1">
    <source>
        <dbReference type="PIRSR" id="PIRSR601310-1"/>
    </source>
</evidence>
<keyword evidence="6" id="KW-1185">Reference proteome</keyword>
<dbReference type="GO" id="GO:0009117">
    <property type="term" value="P:nucleotide metabolic process"/>
    <property type="evidence" value="ECO:0007669"/>
    <property type="project" value="TreeGrafter"/>
</dbReference>
<dbReference type="Pfam" id="PF01230">
    <property type="entry name" value="HIT"/>
    <property type="match status" value="1"/>
</dbReference>
<dbReference type="FunFam" id="3.30.428.10:FF:000014">
    <property type="entry name" value="Putative histidine triad (HIT) protein"/>
    <property type="match status" value="1"/>
</dbReference>
<evidence type="ECO:0000313" key="6">
    <source>
        <dbReference type="Proteomes" id="UP000286773"/>
    </source>
</evidence>
<dbReference type="GO" id="GO:0003824">
    <property type="term" value="F:catalytic activity"/>
    <property type="evidence" value="ECO:0007669"/>
    <property type="project" value="InterPro"/>
</dbReference>
<proteinExistence type="predicted"/>
<dbReference type="InterPro" id="IPR011146">
    <property type="entry name" value="HIT-like"/>
</dbReference>
<dbReference type="PANTHER" id="PTHR46648:SF1">
    <property type="entry name" value="ADENOSINE 5'-MONOPHOSPHORAMIDASE HNT1"/>
    <property type="match status" value="1"/>
</dbReference>
<dbReference type="PROSITE" id="PS00892">
    <property type="entry name" value="HIT_1"/>
    <property type="match status" value="1"/>
</dbReference>
<dbReference type="CDD" id="cd01277">
    <property type="entry name" value="HINT_subgroup"/>
    <property type="match status" value="1"/>
</dbReference>
<dbReference type="RefSeq" id="WP_126814575.1">
    <property type="nucleotide sequence ID" value="NZ_NGKC01000016.1"/>
</dbReference>
<dbReference type="AlphaFoldDB" id="A0A430AP64"/>
<gene>
    <name evidence="5" type="ORF">CBF27_11810</name>
</gene>
<feature type="short sequence motif" description="Histidine triad motif" evidence="2 3">
    <location>
        <begin position="98"/>
        <end position="102"/>
    </location>
</feature>
<dbReference type="PROSITE" id="PS51084">
    <property type="entry name" value="HIT_2"/>
    <property type="match status" value="1"/>
</dbReference>
<comment type="caution">
    <text evidence="5">The sequence shown here is derived from an EMBL/GenBank/DDBJ whole genome shotgun (WGS) entry which is preliminary data.</text>
</comment>
<dbReference type="SUPFAM" id="SSF54197">
    <property type="entry name" value="HIT-like"/>
    <property type="match status" value="1"/>
</dbReference>
<dbReference type="Gene3D" id="3.30.428.10">
    <property type="entry name" value="HIT-like"/>
    <property type="match status" value="1"/>
</dbReference>
<reference evidence="5 6" key="1">
    <citation type="submission" date="2017-05" db="EMBL/GenBank/DDBJ databases">
        <title>Vagococcus spp. assemblies.</title>
        <authorList>
            <person name="Gulvik C.A."/>
        </authorList>
    </citation>
    <scope>NUCLEOTIDE SEQUENCE [LARGE SCALE GENOMIC DNA]</scope>
    <source>
        <strain evidence="5 6">LMG 24798</strain>
    </source>
</reference>
<dbReference type="InterPro" id="IPR019808">
    <property type="entry name" value="Histidine_triad_CS"/>
</dbReference>
<dbReference type="EMBL" id="NGKC01000016">
    <property type="protein sequence ID" value="RSU09763.1"/>
    <property type="molecule type" value="Genomic_DNA"/>
</dbReference>
<dbReference type="Proteomes" id="UP000286773">
    <property type="component" value="Unassembled WGS sequence"/>
</dbReference>
<accession>A0A430AP64</accession>
<feature type="active site" description="Tele-AMP-histidine intermediate" evidence="1">
    <location>
        <position position="100"/>
    </location>
</feature>
<evidence type="ECO:0000313" key="5">
    <source>
        <dbReference type="EMBL" id="RSU09763.1"/>
    </source>
</evidence>
<protein>
    <submittedName>
        <fullName evidence="5">HIT family protein</fullName>
    </submittedName>
</protein>
<name>A0A430AP64_9ENTE</name>
<organism evidence="5 6">
    <name type="scientific">Vagococcus acidifermentans</name>
    <dbReference type="NCBI Taxonomy" id="564710"/>
    <lineage>
        <taxon>Bacteria</taxon>
        <taxon>Bacillati</taxon>
        <taxon>Bacillota</taxon>
        <taxon>Bacilli</taxon>
        <taxon>Lactobacillales</taxon>
        <taxon>Enterococcaceae</taxon>
        <taxon>Vagococcus</taxon>
    </lineage>
</organism>
<dbReference type="InterPro" id="IPR039384">
    <property type="entry name" value="HINT"/>
</dbReference>
<dbReference type="OrthoDB" id="9784774at2"/>
<dbReference type="InterPro" id="IPR001310">
    <property type="entry name" value="Histidine_triad_HIT"/>
</dbReference>